<feature type="transmembrane region" description="Helical" evidence="18">
    <location>
        <begin position="71"/>
        <end position="99"/>
    </location>
</feature>
<gene>
    <name evidence="19" type="primary">pgsA</name>
    <name evidence="19" type="ORF">E5Z56_03470</name>
</gene>
<feature type="transmembrane region" description="Helical" evidence="18">
    <location>
        <begin position="129"/>
        <end position="149"/>
    </location>
</feature>
<dbReference type="Pfam" id="PF01066">
    <property type="entry name" value="CDP-OH_P_transf"/>
    <property type="match status" value="1"/>
</dbReference>
<dbReference type="InterPro" id="IPR048254">
    <property type="entry name" value="CDP_ALCOHOL_P_TRANSF_CS"/>
</dbReference>
<keyword evidence="14" id="KW-1208">Phospholipid metabolism</keyword>
<dbReference type="RefSeq" id="WP_138156541.1">
    <property type="nucleotide sequence ID" value="NZ_CP039381.1"/>
</dbReference>
<keyword evidence="20" id="KW-1185">Reference proteome</keyword>
<evidence type="ECO:0000256" key="3">
    <source>
        <dbReference type="ARBA" id="ARBA00005042"/>
    </source>
</evidence>
<comment type="similarity">
    <text evidence="4 17">Belongs to the CDP-alcohol phosphatidyltransferase class-I family.</text>
</comment>
<protein>
    <recommendedName>
        <fullName evidence="6 16">CDP-diacylglycerol--glycerol-3-phosphate 3-phosphatidyltransferase</fullName>
        <ecNumber evidence="5 16">2.7.8.5</ecNumber>
    </recommendedName>
</protein>
<dbReference type="Gene3D" id="1.20.120.1760">
    <property type="match status" value="1"/>
</dbReference>
<feature type="transmembrane region" description="Helical" evidence="18">
    <location>
        <begin position="161"/>
        <end position="185"/>
    </location>
</feature>
<dbReference type="InterPro" id="IPR004570">
    <property type="entry name" value="Phosphatidylglycerol_P_synth"/>
</dbReference>
<dbReference type="Proteomes" id="UP000301475">
    <property type="component" value="Chromosome"/>
</dbReference>
<sequence>MNLPNKLTLLRIILVPFFIIAMLVNFPFHYLVAGCIFGVASVTDTLDGKIARSRNLVTDFGKFADPLADKILVLTALVCFLQVGLLGSFGAIPVIIVLFREFAVSGIRLVAASSGKVVAANIWGKIKTVSQMVGISVIFAMQVVLEVLNAMKISTGFVSEVFYYIGNGLIWLSTLFTLISGIIYLKDNIGFLKDN</sequence>
<evidence type="ECO:0000256" key="14">
    <source>
        <dbReference type="ARBA" id="ARBA00023264"/>
    </source>
</evidence>
<evidence type="ECO:0000256" key="15">
    <source>
        <dbReference type="ARBA" id="ARBA00048586"/>
    </source>
</evidence>
<dbReference type="OrthoDB" id="9796672at2"/>
<dbReference type="PROSITE" id="PS00379">
    <property type="entry name" value="CDP_ALCOHOL_P_TRANSF"/>
    <property type="match status" value="1"/>
</dbReference>
<dbReference type="NCBIfam" id="TIGR00560">
    <property type="entry name" value="pgsA"/>
    <property type="match status" value="1"/>
</dbReference>
<evidence type="ECO:0000256" key="5">
    <source>
        <dbReference type="ARBA" id="ARBA00013170"/>
    </source>
</evidence>
<dbReference type="PANTHER" id="PTHR14269">
    <property type="entry name" value="CDP-DIACYLGLYCEROL--GLYCEROL-3-PHOSPHATE 3-PHOSPHATIDYLTRANSFERASE-RELATED"/>
    <property type="match status" value="1"/>
</dbReference>
<comment type="catalytic activity">
    <reaction evidence="15">
        <text>a CDP-1,2-diacyl-sn-glycerol + sn-glycerol 3-phosphate = a 1,2-diacyl-sn-glycero-3-phospho-(1'-sn-glycero-3'-phosphate) + CMP + H(+)</text>
        <dbReference type="Rhea" id="RHEA:12593"/>
        <dbReference type="ChEBI" id="CHEBI:15378"/>
        <dbReference type="ChEBI" id="CHEBI:57597"/>
        <dbReference type="ChEBI" id="CHEBI:58332"/>
        <dbReference type="ChEBI" id="CHEBI:60110"/>
        <dbReference type="ChEBI" id="CHEBI:60377"/>
        <dbReference type="EC" id="2.7.8.5"/>
    </reaction>
</comment>
<feature type="transmembrane region" description="Helical" evidence="18">
    <location>
        <begin position="106"/>
        <end position="123"/>
    </location>
</feature>
<dbReference type="InterPro" id="IPR050324">
    <property type="entry name" value="CDP-alcohol_PTase-I"/>
</dbReference>
<dbReference type="KEGG" id="ruj:E5Z56_03470"/>
<keyword evidence="7" id="KW-0444">Lipid biosynthesis</keyword>
<evidence type="ECO:0000256" key="1">
    <source>
        <dbReference type="ARBA" id="ARBA00003973"/>
    </source>
</evidence>
<evidence type="ECO:0000256" key="8">
    <source>
        <dbReference type="ARBA" id="ARBA00022679"/>
    </source>
</evidence>
<dbReference type="EC" id="2.7.8.5" evidence="5 16"/>
<dbReference type="PROSITE" id="PS51257">
    <property type="entry name" value="PROKAR_LIPOPROTEIN"/>
    <property type="match status" value="1"/>
</dbReference>
<reference evidence="19 20" key="1">
    <citation type="submission" date="2019-04" db="EMBL/GenBank/DDBJ databases">
        <authorList>
            <person name="Embree M."/>
            <person name="Gaffney J.R."/>
        </authorList>
    </citation>
    <scope>NUCLEOTIDE SEQUENCE [LARGE SCALE GENOMIC DNA]</scope>
    <source>
        <strain evidence="19 20">JE7A12</strain>
    </source>
</reference>
<dbReference type="GO" id="GO:0008444">
    <property type="term" value="F:CDP-diacylglycerol-glycerol-3-phosphate 3-phosphatidyltransferase activity"/>
    <property type="evidence" value="ECO:0007669"/>
    <property type="project" value="UniProtKB-UniRule"/>
</dbReference>
<dbReference type="InterPro" id="IPR043130">
    <property type="entry name" value="CDP-OH_PTrfase_TM_dom"/>
</dbReference>
<evidence type="ECO:0000256" key="10">
    <source>
        <dbReference type="ARBA" id="ARBA00022989"/>
    </source>
</evidence>
<evidence type="ECO:0000256" key="7">
    <source>
        <dbReference type="ARBA" id="ARBA00022516"/>
    </source>
</evidence>
<dbReference type="GO" id="GO:0016020">
    <property type="term" value="C:membrane"/>
    <property type="evidence" value="ECO:0007669"/>
    <property type="project" value="UniProtKB-SubCell"/>
</dbReference>
<dbReference type="AlphaFoldDB" id="A0A4P8XWU2"/>
<dbReference type="GO" id="GO:0006655">
    <property type="term" value="P:phosphatidylglycerol biosynthetic process"/>
    <property type="evidence" value="ECO:0007669"/>
    <property type="project" value="UniProtKB-UniPathway"/>
</dbReference>
<keyword evidence="10 18" id="KW-1133">Transmembrane helix</keyword>
<feature type="transmembrane region" description="Helical" evidence="18">
    <location>
        <begin position="12"/>
        <end position="40"/>
    </location>
</feature>
<evidence type="ECO:0000313" key="19">
    <source>
        <dbReference type="EMBL" id="QCT06470.1"/>
    </source>
</evidence>
<dbReference type="UniPathway" id="UPA00084">
    <property type="reaction ID" value="UER00503"/>
</dbReference>
<keyword evidence="13" id="KW-0594">Phospholipid biosynthesis</keyword>
<dbReference type="PANTHER" id="PTHR14269:SF62">
    <property type="entry name" value="CDP-DIACYLGLYCEROL--GLYCEROL-3-PHOSPHATE 3-PHOSPHATIDYLTRANSFERASE 1, CHLOROPLASTIC"/>
    <property type="match status" value="1"/>
</dbReference>
<name>A0A4P8XWU2_9FIRM</name>
<evidence type="ECO:0000313" key="20">
    <source>
        <dbReference type="Proteomes" id="UP000301475"/>
    </source>
</evidence>
<comment type="subcellular location">
    <subcellularLocation>
        <location evidence="2">Membrane</location>
        <topology evidence="2">Multi-pass membrane protein</topology>
    </subcellularLocation>
</comment>
<dbReference type="PIRSF" id="PIRSF000847">
    <property type="entry name" value="Phos_ph_gly_syn"/>
    <property type="match status" value="1"/>
</dbReference>
<keyword evidence="11" id="KW-0443">Lipid metabolism</keyword>
<evidence type="ECO:0000256" key="12">
    <source>
        <dbReference type="ARBA" id="ARBA00023136"/>
    </source>
</evidence>
<evidence type="ECO:0000256" key="18">
    <source>
        <dbReference type="SAM" id="Phobius"/>
    </source>
</evidence>
<evidence type="ECO:0000256" key="11">
    <source>
        <dbReference type="ARBA" id="ARBA00023098"/>
    </source>
</evidence>
<evidence type="ECO:0000256" key="2">
    <source>
        <dbReference type="ARBA" id="ARBA00004141"/>
    </source>
</evidence>
<evidence type="ECO:0000256" key="9">
    <source>
        <dbReference type="ARBA" id="ARBA00022692"/>
    </source>
</evidence>
<evidence type="ECO:0000256" key="6">
    <source>
        <dbReference type="ARBA" id="ARBA00014944"/>
    </source>
</evidence>
<dbReference type="InterPro" id="IPR000462">
    <property type="entry name" value="CDP-OH_P_trans"/>
</dbReference>
<comment type="pathway">
    <text evidence="3">Phospholipid metabolism; phosphatidylglycerol biosynthesis; phosphatidylglycerol from CDP-diacylglycerol: step 1/2.</text>
</comment>
<organism evidence="19 20">
    <name type="scientific">Ruminococcus bovis</name>
    <dbReference type="NCBI Taxonomy" id="2564099"/>
    <lineage>
        <taxon>Bacteria</taxon>
        <taxon>Bacillati</taxon>
        <taxon>Bacillota</taxon>
        <taxon>Clostridia</taxon>
        <taxon>Eubacteriales</taxon>
        <taxon>Oscillospiraceae</taxon>
        <taxon>Ruminococcus</taxon>
    </lineage>
</organism>
<evidence type="ECO:0000256" key="13">
    <source>
        <dbReference type="ARBA" id="ARBA00023209"/>
    </source>
</evidence>
<keyword evidence="12 18" id="KW-0472">Membrane</keyword>
<dbReference type="EMBL" id="CP039381">
    <property type="protein sequence ID" value="QCT06470.1"/>
    <property type="molecule type" value="Genomic_DNA"/>
</dbReference>
<keyword evidence="8 17" id="KW-0808">Transferase</keyword>
<accession>A0A4P8XWU2</accession>
<comment type="function">
    <text evidence="1">This protein catalyzes the committed step to the synthesis of the acidic phospholipids.</text>
</comment>
<evidence type="ECO:0000256" key="4">
    <source>
        <dbReference type="ARBA" id="ARBA00010441"/>
    </source>
</evidence>
<proteinExistence type="inferred from homology"/>
<evidence type="ECO:0000256" key="16">
    <source>
        <dbReference type="NCBIfam" id="TIGR00560"/>
    </source>
</evidence>
<keyword evidence="9 18" id="KW-0812">Transmembrane</keyword>
<evidence type="ECO:0000256" key="17">
    <source>
        <dbReference type="RuleBase" id="RU003750"/>
    </source>
</evidence>